<dbReference type="OrthoDB" id="10045365at2759"/>
<dbReference type="Proteomes" id="UP000700596">
    <property type="component" value="Unassembled WGS sequence"/>
</dbReference>
<evidence type="ECO:0000313" key="8">
    <source>
        <dbReference type="Proteomes" id="UP000700596"/>
    </source>
</evidence>
<feature type="domain" description="BPP" evidence="6">
    <location>
        <begin position="385"/>
        <end position="724"/>
    </location>
</feature>
<protein>
    <recommendedName>
        <fullName evidence="9">3-phytase</fullName>
    </recommendedName>
</protein>
<dbReference type="PROSITE" id="PS50026">
    <property type="entry name" value="EGF_3"/>
    <property type="match status" value="1"/>
</dbReference>
<dbReference type="GO" id="GO:0016158">
    <property type="term" value="F:inositol hexakisphosphate 3-phosphatase activity"/>
    <property type="evidence" value="ECO:0007669"/>
    <property type="project" value="InterPro"/>
</dbReference>
<feature type="disulfide bond" evidence="3">
    <location>
        <begin position="363"/>
        <end position="373"/>
    </location>
</feature>
<proteinExistence type="predicted"/>
<keyword evidence="8" id="KW-1185">Reference proteome</keyword>
<evidence type="ECO:0000256" key="4">
    <source>
        <dbReference type="SAM" id="SignalP"/>
    </source>
</evidence>
<evidence type="ECO:0000313" key="7">
    <source>
        <dbReference type="EMBL" id="KAH7135152.1"/>
    </source>
</evidence>
<dbReference type="InterPro" id="IPR011042">
    <property type="entry name" value="6-blade_b-propeller_TolB-like"/>
</dbReference>
<feature type="disulfide bond" evidence="3">
    <location>
        <begin position="381"/>
        <end position="390"/>
    </location>
</feature>
<comment type="caution">
    <text evidence="3">Lacks conserved residue(s) required for the propagation of feature annotation.</text>
</comment>
<dbReference type="SUPFAM" id="SSF50956">
    <property type="entry name" value="Thermostable phytase (3-phytase)"/>
    <property type="match status" value="2"/>
</dbReference>
<sequence length="729" mass="78162">MRSVRAYVWALASLSLTAAKDANITLSAGAVGFEPDNTAFYYGSTPLLIANDGSAADGGFRTFDASKAAPFPQKSHKKTGRSKIALPVYDIGGRDLIVNIPVPDSILRTFDAKTQEEIKDARKKILGDWSTLCGWKSLKSGNQYLFLLGKKMVVQLLVRSQKKDIEILEIQTFPIPIEGESCTTFANGIVFFSAEDQPLYSFQAAESTKAPEIKTTMAKAEVAGLATYRSGAADYLFIAHDEVIDVYDDKLIQKGTISLSGIEDLSIEGGLSIYQAATPTFPDGAVAFAFEGEDATGVTIGSLKGALAPLDIKPNHKFDPRDSCKKCEETISDKCSNNGFGGKDKSCECFAGFFGKECDKEVCKNDCSGHGKCEGPNTCKCKDGWEGPDCSFVAVKAKYETEANGGDGDDPAIWIHPKTPEQSKIVTTTKSEEGAGFAVFDLKGKLLQHTPAEEPNNVDIITNFTAGGRTIDLSFAACRGDNTLCLFEINSTGLLVPIPGGIQPTPPDYEVYGSCTYRSPKTFKQYLFVNNKDALYLQYELTSTSNGTLQTNLVRQFTGGSGGQVEGCVADDTSGYLFLGEEPQGIWRYDAEPTGSNTGLQVAKVGDGKLSADVEGITLVPAKSGKDGYLFVSSQGISSYLVYQRAPPHEYVMTFTIVENEKAGVDRVSNTDGIAAVGNKLGKDFPGGLFVTHDDANELTGGGTAKEASFKLVSLVDILGEERVKGLGY</sequence>
<dbReference type="PANTHER" id="PTHR14949:SF56">
    <property type="entry name" value="EGF-LIKE-DOMAIN, MULTIPLE 7"/>
    <property type="match status" value="1"/>
</dbReference>
<feature type="chain" id="PRO_5040477955" description="3-phytase" evidence="4">
    <location>
        <begin position="20"/>
        <end position="729"/>
    </location>
</feature>
<feature type="domain" description="BPP" evidence="6">
    <location>
        <begin position="12"/>
        <end position="310"/>
    </location>
</feature>
<evidence type="ECO:0000256" key="3">
    <source>
        <dbReference type="PROSITE-ProRule" id="PRU00076"/>
    </source>
</evidence>
<dbReference type="Gene3D" id="2.120.10.30">
    <property type="entry name" value="TolB, C-terminal domain"/>
    <property type="match status" value="2"/>
</dbReference>
<keyword evidence="3" id="KW-0245">EGF-like domain</keyword>
<dbReference type="PROSITE" id="PS01186">
    <property type="entry name" value="EGF_2"/>
    <property type="match status" value="1"/>
</dbReference>
<dbReference type="PROSITE" id="PS00022">
    <property type="entry name" value="EGF_1"/>
    <property type="match status" value="1"/>
</dbReference>
<dbReference type="Pfam" id="PF02333">
    <property type="entry name" value="Phytase"/>
    <property type="match status" value="1"/>
</dbReference>
<dbReference type="InterPro" id="IPR013111">
    <property type="entry name" value="EGF_extracell"/>
</dbReference>
<dbReference type="PANTHER" id="PTHR14949">
    <property type="entry name" value="EGF-LIKE-DOMAIN, MULTIPLE 7, 8"/>
    <property type="match status" value="1"/>
</dbReference>
<evidence type="ECO:0008006" key="9">
    <source>
        <dbReference type="Google" id="ProtNLM"/>
    </source>
</evidence>
<evidence type="ECO:0000256" key="2">
    <source>
        <dbReference type="ARBA" id="ARBA00023157"/>
    </source>
</evidence>
<evidence type="ECO:0000259" key="5">
    <source>
        <dbReference type="PROSITE" id="PS50026"/>
    </source>
</evidence>
<dbReference type="PROSITE" id="PS51662">
    <property type="entry name" value="BP_PHYTASE"/>
    <property type="match status" value="2"/>
</dbReference>
<dbReference type="InterPro" id="IPR000742">
    <property type="entry name" value="EGF"/>
</dbReference>
<evidence type="ECO:0000256" key="1">
    <source>
        <dbReference type="ARBA" id="ARBA00022729"/>
    </source>
</evidence>
<gene>
    <name evidence="7" type="ORF">B0J11DRAFT_564558</name>
</gene>
<dbReference type="Pfam" id="PF07974">
    <property type="entry name" value="EGF_2"/>
    <property type="match status" value="1"/>
</dbReference>
<feature type="domain" description="EGF-like" evidence="5">
    <location>
        <begin position="359"/>
        <end position="391"/>
    </location>
</feature>
<reference evidence="7" key="1">
    <citation type="journal article" date="2021" name="Nat. Commun.">
        <title>Genetic determinants of endophytism in the Arabidopsis root mycobiome.</title>
        <authorList>
            <person name="Mesny F."/>
            <person name="Miyauchi S."/>
            <person name="Thiergart T."/>
            <person name="Pickel B."/>
            <person name="Atanasova L."/>
            <person name="Karlsson M."/>
            <person name="Huettel B."/>
            <person name="Barry K.W."/>
            <person name="Haridas S."/>
            <person name="Chen C."/>
            <person name="Bauer D."/>
            <person name="Andreopoulos W."/>
            <person name="Pangilinan J."/>
            <person name="LaButti K."/>
            <person name="Riley R."/>
            <person name="Lipzen A."/>
            <person name="Clum A."/>
            <person name="Drula E."/>
            <person name="Henrissat B."/>
            <person name="Kohler A."/>
            <person name="Grigoriev I.V."/>
            <person name="Martin F.M."/>
            <person name="Hacquard S."/>
        </authorList>
    </citation>
    <scope>NUCLEOTIDE SEQUENCE</scope>
    <source>
        <strain evidence="7">MPI-CAGE-CH-0243</strain>
    </source>
</reference>
<accession>A0A9P9IVK3</accession>
<name>A0A9P9IVK3_9PLEO</name>
<dbReference type="EMBL" id="JAGMWT010000002">
    <property type="protein sequence ID" value="KAH7135152.1"/>
    <property type="molecule type" value="Genomic_DNA"/>
</dbReference>
<evidence type="ECO:0000259" key="6">
    <source>
        <dbReference type="PROSITE" id="PS51662"/>
    </source>
</evidence>
<dbReference type="Gene3D" id="2.10.25.10">
    <property type="entry name" value="Laminin"/>
    <property type="match status" value="1"/>
</dbReference>
<keyword evidence="1 4" id="KW-0732">Signal</keyword>
<keyword evidence="2 3" id="KW-1015">Disulfide bond</keyword>
<dbReference type="AlphaFoldDB" id="A0A9P9IVK3"/>
<dbReference type="InterPro" id="IPR050969">
    <property type="entry name" value="Dev_Signal_Modulators"/>
</dbReference>
<dbReference type="InterPro" id="IPR003431">
    <property type="entry name" value="B-propeller_Phytase"/>
</dbReference>
<feature type="signal peptide" evidence="4">
    <location>
        <begin position="1"/>
        <end position="19"/>
    </location>
</feature>
<comment type="caution">
    <text evidence="7">The sequence shown here is derived from an EMBL/GenBank/DDBJ whole genome shotgun (WGS) entry which is preliminary data.</text>
</comment>
<organism evidence="7 8">
    <name type="scientific">Dendryphion nanum</name>
    <dbReference type="NCBI Taxonomy" id="256645"/>
    <lineage>
        <taxon>Eukaryota</taxon>
        <taxon>Fungi</taxon>
        <taxon>Dikarya</taxon>
        <taxon>Ascomycota</taxon>
        <taxon>Pezizomycotina</taxon>
        <taxon>Dothideomycetes</taxon>
        <taxon>Pleosporomycetidae</taxon>
        <taxon>Pleosporales</taxon>
        <taxon>Torulaceae</taxon>
        <taxon>Dendryphion</taxon>
    </lineage>
</organism>